<feature type="compositionally biased region" description="Gly residues" evidence="1">
    <location>
        <begin position="526"/>
        <end position="538"/>
    </location>
</feature>
<feature type="compositionally biased region" description="Polar residues" evidence="1">
    <location>
        <begin position="40"/>
        <end position="49"/>
    </location>
</feature>
<evidence type="ECO:0000313" key="3">
    <source>
        <dbReference type="Proteomes" id="UP001305414"/>
    </source>
</evidence>
<feature type="compositionally biased region" description="Low complexity" evidence="1">
    <location>
        <begin position="338"/>
        <end position="362"/>
    </location>
</feature>
<name>A0AAN7Z4C9_9PEZI</name>
<accession>A0AAN7Z4C9</accession>
<evidence type="ECO:0000313" key="2">
    <source>
        <dbReference type="EMBL" id="KAK5628687.1"/>
    </source>
</evidence>
<feature type="region of interest" description="Disordered" evidence="1">
    <location>
        <begin position="200"/>
        <end position="229"/>
    </location>
</feature>
<feature type="compositionally biased region" description="Pro residues" evidence="1">
    <location>
        <begin position="510"/>
        <end position="522"/>
    </location>
</feature>
<feature type="compositionally biased region" description="Basic residues" evidence="1">
    <location>
        <begin position="436"/>
        <end position="457"/>
    </location>
</feature>
<evidence type="ECO:0008006" key="4">
    <source>
        <dbReference type="Google" id="ProtNLM"/>
    </source>
</evidence>
<organism evidence="2 3">
    <name type="scientific">Xylaria bambusicola</name>
    <dbReference type="NCBI Taxonomy" id="326684"/>
    <lineage>
        <taxon>Eukaryota</taxon>
        <taxon>Fungi</taxon>
        <taxon>Dikarya</taxon>
        <taxon>Ascomycota</taxon>
        <taxon>Pezizomycotina</taxon>
        <taxon>Sordariomycetes</taxon>
        <taxon>Xylariomycetidae</taxon>
        <taxon>Xylariales</taxon>
        <taxon>Xylariaceae</taxon>
        <taxon>Xylaria</taxon>
    </lineage>
</organism>
<feature type="compositionally biased region" description="Basic residues" evidence="1">
    <location>
        <begin position="497"/>
        <end position="506"/>
    </location>
</feature>
<reference evidence="2 3" key="1">
    <citation type="submission" date="2023-10" db="EMBL/GenBank/DDBJ databases">
        <title>Draft genome sequence of Xylaria bambusicola isolate GMP-LS, the root and basal stem rot pathogen of sugarcane in Indonesia.</title>
        <authorList>
            <person name="Selvaraj P."/>
            <person name="Muralishankar V."/>
            <person name="Muruganantham S."/>
            <person name="Sp S."/>
            <person name="Haryani S."/>
            <person name="Lau K.J.X."/>
            <person name="Naqvi N.I."/>
        </authorList>
    </citation>
    <scope>NUCLEOTIDE SEQUENCE [LARGE SCALE GENOMIC DNA]</scope>
    <source>
        <strain evidence="2">GMP-LS</strain>
    </source>
</reference>
<evidence type="ECO:0000256" key="1">
    <source>
        <dbReference type="SAM" id="MobiDB-lite"/>
    </source>
</evidence>
<proteinExistence type="predicted"/>
<comment type="caution">
    <text evidence="2">The sequence shown here is derived from an EMBL/GenBank/DDBJ whole genome shotgun (WGS) entry which is preliminary data.</text>
</comment>
<dbReference type="EMBL" id="JAWHQM010000009">
    <property type="protein sequence ID" value="KAK5628687.1"/>
    <property type="molecule type" value="Genomic_DNA"/>
</dbReference>
<feature type="region of interest" description="Disordered" evidence="1">
    <location>
        <begin position="436"/>
        <end position="577"/>
    </location>
</feature>
<dbReference type="InterPro" id="IPR028018">
    <property type="entry name" value="DUF4646"/>
</dbReference>
<sequence length="577" mass="64070">MEPHDGPFGPPPPYSETDIHHAHGSRNNHLSGADDDVSIAPSSSHSNIIDTPPESPHDAHFSFAGPNSDDHHTAGSAQDYFDSRPPSRLPHGPNLSVMVEFTPDAMPADFPYPNWAPDRDVSEQDWQTFLNYLLPGHAARTNSHIIDRKLRVASDAQSSASEAIARAQLTPLKSSTSASTSAQDIDTTLREWNNGFFQPRGVTIRRTPPRTRHGTWYPEPSQDESQQSRSWWRNPFAFIDGNNGSLRLGPLHIEGDRVAVGSTFEADSNGVRWRRQPNGAPLFEASPRGVRWSGQPGPSIGHPFAHQYGPWTGPFGGGRGRGRDRDHGHEPRRRNHSRSSASSSSSSQSTDSDSSIGSLPSWDGLKDVQLPVTKQSIQVWLSHPDQPVTKDMVKKAEIEIEAAKNFSPPPHDPSWDKARESLRREVKDLLQQFKVLKKQQKASKRKARKEHRQQKRALRQERRERKRAERHERRTHEHESRRSDRVTRRAERDAERHARRFRHHHTTPGPSVPHPPAPPSFPPFSGGFGALFGRGSFGQGSPHASGSGFGRGSDGRGRAAGVAVAKVETDPTASPNK</sequence>
<dbReference type="AlphaFoldDB" id="A0AAN7Z4C9"/>
<keyword evidence="3" id="KW-1185">Reference proteome</keyword>
<feature type="compositionally biased region" description="Basic and acidic residues" evidence="1">
    <location>
        <begin position="458"/>
        <end position="496"/>
    </location>
</feature>
<dbReference type="Pfam" id="PF15496">
    <property type="entry name" value="DUF4646"/>
    <property type="match status" value="1"/>
</dbReference>
<gene>
    <name evidence="2" type="ORF">RRF57_004402</name>
</gene>
<protein>
    <recommendedName>
        <fullName evidence="4">RING finger domain-containing protein</fullName>
    </recommendedName>
</protein>
<feature type="region of interest" description="Disordered" evidence="1">
    <location>
        <begin position="270"/>
        <end position="362"/>
    </location>
</feature>
<dbReference type="Proteomes" id="UP001305414">
    <property type="component" value="Unassembled WGS sequence"/>
</dbReference>
<feature type="region of interest" description="Disordered" evidence="1">
    <location>
        <begin position="1"/>
        <end position="93"/>
    </location>
</feature>